<evidence type="ECO:0000313" key="1">
    <source>
        <dbReference type="EMBL" id="RDX67082.1"/>
    </source>
</evidence>
<sequence>MADDYGIITGGPGEDTAVADVVFDIANDGTFGDGSEGQDVANNECGFLAAVDELAGVEAFGGDEEFGLLLVPEGVAEGDLGQRSTATGVVDDLGHHALQVPVPFTEVEAAEPRRTLAVVGVGLEHRTRTLTLCTDDPSHHDSPPLLCSLSVPRRWKG</sequence>
<dbReference type="EMBL" id="QJKJ01013142">
    <property type="protein sequence ID" value="RDX67082.1"/>
    <property type="molecule type" value="Genomic_DNA"/>
</dbReference>
<evidence type="ECO:0000313" key="2">
    <source>
        <dbReference type="Proteomes" id="UP000257109"/>
    </source>
</evidence>
<dbReference type="Proteomes" id="UP000257109">
    <property type="component" value="Unassembled WGS sequence"/>
</dbReference>
<keyword evidence="2" id="KW-1185">Reference proteome</keyword>
<proteinExistence type="predicted"/>
<accession>A0A371EM04</accession>
<name>A0A371EM04_MUCPR</name>
<gene>
    <name evidence="1" type="ORF">CR513_54086</name>
</gene>
<feature type="non-terminal residue" evidence="1">
    <location>
        <position position="1"/>
    </location>
</feature>
<dbReference type="OrthoDB" id="585154at2759"/>
<organism evidence="1 2">
    <name type="scientific">Mucuna pruriens</name>
    <name type="common">Velvet bean</name>
    <name type="synonym">Dolichos pruriens</name>
    <dbReference type="NCBI Taxonomy" id="157652"/>
    <lineage>
        <taxon>Eukaryota</taxon>
        <taxon>Viridiplantae</taxon>
        <taxon>Streptophyta</taxon>
        <taxon>Embryophyta</taxon>
        <taxon>Tracheophyta</taxon>
        <taxon>Spermatophyta</taxon>
        <taxon>Magnoliopsida</taxon>
        <taxon>eudicotyledons</taxon>
        <taxon>Gunneridae</taxon>
        <taxon>Pentapetalae</taxon>
        <taxon>rosids</taxon>
        <taxon>fabids</taxon>
        <taxon>Fabales</taxon>
        <taxon>Fabaceae</taxon>
        <taxon>Papilionoideae</taxon>
        <taxon>50 kb inversion clade</taxon>
        <taxon>NPAAA clade</taxon>
        <taxon>indigoferoid/millettioid clade</taxon>
        <taxon>Phaseoleae</taxon>
        <taxon>Mucuna</taxon>
    </lineage>
</organism>
<reference evidence="1" key="1">
    <citation type="submission" date="2018-05" db="EMBL/GenBank/DDBJ databases">
        <title>Draft genome of Mucuna pruriens seed.</title>
        <authorList>
            <person name="Nnadi N.E."/>
            <person name="Vos R."/>
            <person name="Hasami M.H."/>
            <person name="Devisetty U.K."/>
            <person name="Aguiy J.C."/>
        </authorList>
    </citation>
    <scope>NUCLEOTIDE SEQUENCE [LARGE SCALE GENOMIC DNA]</scope>
    <source>
        <strain evidence="1">JCA_2017</strain>
    </source>
</reference>
<protein>
    <submittedName>
        <fullName evidence="1">Uncharacterized protein</fullName>
    </submittedName>
</protein>
<dbReference type="AlphaFoldDB" id="A0A371EM04"/>
<comment type="caution">
    <text evidence="1">The sequence shown here is derived from an EMBL/GenBank/DDBJ whole genome shotgun (WGS) entry which is preliminary data.</text>
</comment>